<dbReference type="PIRSF" id="PIRSF001589">
    <property type="entry name" value="Asn_synthetase_glu-h"/>
    <property type="match status" value="1"/>
</dbReference>
<feature type="domain" description="Glutamine amidotransferase type-2" evidence="7">
    <location>
        <begin position="2"/>
        <end position="216"/>
    </location>
</feature>
<feature type="region of interest" description="Disordered" evidence="6">
    <location>
        <begin position="416"/>
        <end position="444"/>
    </location>
</feature>
<accession>A0ABR2ZKN3</accession>
<evidence type="ECO:0000256" key="5">
    <source>
        <dbReference type="PIRNR" id="PIRNR001589"/>
    </source>
</evidence>
<proteinExistence type="inferred from homology"/>
<reference evidence="8 9" key="1">
    <citation type="submission" date="2024-05" db="EMBL/GenBank/DDBJ databases">
        <title>A draft genome resource for the thread blight pathogen Marasmius tenuissimus strain MS-2.</title>
        <authorList>
            <person name="Yulfo-Soto G.E."/>
            <person name="Baruah I.K."/>
            <person name="Amoako-Attah I."/>
            <person name="Bukari Y."/>
            <person name="Meinhardt L.W."/>
            <person name="Bailey B.A."/>
            <person name="Cohen S.P."/>
        </authorList>
    </citation>
    <scope>NUCLEOTIDE SEQUENCE [LARGE SCALE GENOMIC DNA]</scope>
    <source>
        <strain evidence="8 9">MS-2</strain>
    </source>
</reference>
<comment type="caution">
    <text evidence="8">The sequence shown here is derived from an EMBL/GenBank/DDBJ whole genome shotgun (WGS) entry which is preliminary data.</text>
</comment>
<keyword evidence="4" id="KW-0315">Glutamine amidotransferase</keyword>
<dbReference type="CDD" id="cd01991">
    <property type="entry name" value="Asn_synthase_B_C"/>
    <property type="match status" value="1"/>
</dbReference>
<evidence type="ECO:0000256" key="1">
    <source>
        <dbReference type="ARBA" id="ARBA00005752"/>
    </source>
</evidence>
<sequence>MCGITAIKFVSLSGHDGARASLEKSLAGSIEAMRHRGPDSSGVYVDANRMIGLAHTRLSIIDLGGGQQPLRDDEGSVHAVVAGELYDYDNLRKELEDGGCRFSSNVDSELVIHLYKVHGLNLVQHLRGEFAFVLYDESRQLLFAARDRFGIKPLYYTFVDGRLMIASEMKALLSFGWKPEWDMDSIINSGEFCDNRTVFKGVFKLPAGQQLTLRQTGQLKIQSYWDQAYPRPEQPETRSIDEMIQGVRSRLVDAVKARLRSDVPLGVYLSGGIDSAVVAGIAASLLKERDPNAKLTTFTLSFPGRSEHDEGPIAMRMAQSIGANVHLVQPTEEDLVNCFERAVYHSEQLALSLTGPGKLLLAEYVRKLGHKVVLTGEGADEMFGGYTFFIGNFIRAIDPAAVPLGIPLPTSEELEATRKAMEGRRPPQDHHSLGSPPPSTTQSDMGLVTVHKAFAASTYGQAFYRPEIILELGVPDSPLSVAEGLKAEARAKMTSGQWHPLNGALYTVSNTLLTNGLLNAVGDRAEMAASIEGRPPFLDHRLVEYANGLPPSVKIMPSLAGEESGHRKWSFTEKWILREAAKPFVTKEIYKNRKSQFNTPLPPPTLPADSEFALTPLQRLLKNRLTEETVENLGWANWGHICGILKEYLSGPPDYPADGGLDMRVRILLGILSFVVLQERFGVPKYQI</sequence>
<organism evidence="8 9">
    <name type="scientific">Marasmius tenuissimus</name>
    <dbReference type="NCBI Taxonomy" id="585030"/>
    <lineage>
        <taxon>Eukaryota</taxon>
        <taxon>Fungi</taxon>
        <taxon>Dikarya</taxon>
        <taxon>Basidiomycota</taxon>
        <taxon>Agaricomycotina</taxon>
        <taxon>Agaricomycetes</taxon>
        <taxon>Agaricomycetidae</taxon>
        <taxon>Agaricales</taxon>
        <taxon>Marasmiineae</taxon>
        <taxon>Marasmiaceae</taxon>
        <taxon>Marasmius</taxon>
    </lineage>
</organism>
<keyword evidence="9" id="KW-1185">Reference proteome</keyword>
<evidence type="ECO:0000256" key="2">
    <source>
        <dbReference type="ARBA" id="ARBA00022741"/>
    </source>
</evidence>
<dbReference type="Pfam" id="PF13537">
    <property type="entry name" value="GATase_7"/>
    <property type="match status" value="1"/>
</dbReference>
<name>A0ABR2ZKN3_9AGAR</name>
<dbReference type="InterPro" id="IPR017932">
    <property type="entry name" value="GATase_2_dom"/>
</dbReference>
<dbReference type="SUPFAM" id="SSF56235">
    <property type="entry name" value="N-terminal nucleophile aminohydrolases (Ntn hydrolases)"/>
    <property type="match status" value="1"/>
</dbReference>
<gene>
    <name evidence="8" type="ORF">AAF712_011053</name>
</gene>
<evidence type="ECO:0000259" key="7">
    <source>
        <dbReference type="PROSITE" id="PS51278"/>
    </source>
</evidence>
<dbReference type="InterPro" id="IPR014729">
    <property type="entry name" value="Rossmann-like_a/b/a_fold"/>
</dbReference>
<dbReference type="NCBIfam" id="TIGR01536">
    <property type="entry name" value="asn_synth_AEB"/>
    <property type="match status" value="1"/>
</dbReference>
<dbReference type="SUPFAM" id="SSF52402">
    <property type="entry name" value="Adenine nucleotide alpha hydrolases-like"/>
    <property type="match status" value="1"/>
</dbReference>
<evidence type="ECO:0000256" key="6">
    <source>
        <dbReference type="SAM" id="MobiDB-lite"/>
    </source>
</evidence>
<evidence type="ECO:0000256" key="4">
    <source>
        <dbReference type="ARBA" id="ARBA00022962"/>
    </source>
</evidence>
<evidence type="ECO:0000256" key="3">
    <source>
        <dbReference type="ARBA" id="ARBA00022840"/>
    </source>
</evidence>
<dbReference type="InterPro" id="IPR001962">
    <property type="entry name" value="Asn_synthase"/>
</dbReference>
<feature type="compositionally biased region" description="Basic and acidic residues" evidence="6">
    <location>
        <begin position="416"/>
        <end position="432"/>
    </location>
</feature>
<protein>
    <recommendedName>
        <fullName evidence="7">Glutamine amidotransferase type-2 domain-containing protein</fullName>
    </recommendedName>
</protein>
<dbReference type="Proteomes" id="UP001437256">
    <property type="component" value="Unassembled WGS sequence"/>
</dbReference>
<dbReference type="Gene3D" id="3.60.20.10">
    <property type="entry name" value="Glutamine Phosphoribosylpyrophosphate, subunit 1, domain 1"/>
    <property type="match status" value="1"/>
</dbReference>
<dbReference type="PANTHER" id="PTHR43284">
    <property type="entry name" value="ASPARAGINE SYNTHETASE (GLUTAMINE-HYDROLYZING)"/>
    <property type="match status" value="1"/>
</dbReference>
<dbReference type="Pfam" id="PF00733">
    <property type="entry name" value="Asn_synthase"/>
    <property type="match status" value="1"/>
</dbReference>
<keyword evidence="2 5" id="KW-0547">Nucleotide-binding</keyword>
<dbReference type="PANTHER" id="PTHR43284:SF1">
    <property type="entry name" value="ASPARAGINE SYNTHETASE"/>
    <property type="match status" value="1"/>
</dbReference>
<keyword evidence="3 5" id="KW-0067">ATP-binding</keyword>
<dbReference type="Gene3D" id="3.40.50.620">
    <property type="entry name" value="HUPs"/>
    <property type="match status" value="1"/>
</dbReference>
<dbReference type="InterPro" id="IPR006426">
    <property type="entry name" value="Asn_synth_AEB"/>
</dbReference>
<dbReference type="EMBL" id="JBBXMP010000114">
    <property type="protein sequence ID" value="KAL0062126.1"/>
    <property type="molecule type" value="Genomic_DNA"/>
</dbReference>
<comment type="similarity">
    <text evidence="1">Belongs to the asparagine synthetase family.</text>
</comment>
<dbReference type="InterPro" id="IPR051786">
    <property type="entry name" value="ASN_synthetase/amidase"/>
</dbReference>
<dbReference type="InterPro" id="IPR033738">
    <property type="entry name" value="AsnB_N"/>
</dbReference>
<dbReference type="CDD" id="cd00712">
    <property type="entry name" value="AsnB"/>
    <property type="match status" value="1"/>
</dbReference>
<evidence type="ECO:0000313" key="9">
    <source>
        <dbReference type="Proteomes" id="UP001437256"/>
    </source>
</evidence>
<dbReference type="InterPro" id="IPR029055">
    <property type="entry name" value="Ntn_hydrolases_N"/>
</dbReference>
<dbReference type="PROSITE" id="PS51278">
    <property type="entry name" value="GATASE_TYPE_2"/>
    <property type="match status" value="1"/>
</dbReference>
<evidence type="ECO:0000313" key="8">
    <source>
        <dbReference type="EMBL" id="KAL0062126.1"/>
    </source>
</evidence>